<evidence type="ECO:0000256" key="1">
    <source>
        <dbReference type="SAM" id="MobiDB-lite"/>
    </source>
</evidence>
<accession>A0A8H4PRW2</accession>
<feature type="signal peptide" evidence="2">
    <location>
        <begin position="1"/>
        <end position="22"/>
    </location>
</feature>
<reference evidence="3 4" key="1">
    <citation type="journal article" date="2020" name="Genome Biol. Evol.">
        <title>A new high-quality draft genome assembly of the Chinese cordyceps Ophiocordyceps sinensis.</title>
        <authorList>
            <person name="Shu R."/>
            <person name="Zhang J."/>
            <person name="Meng Q."/>
            <person name="Zhang H."/>
            <person name="Zhou G."/>
            <person name="Li M."/>
            <person name="Wu P."/>
            <person name="Zhao Y."/>
            <person name="Chen C."/>
            <person name="Qin Q."/>
        </authorList>
    </citation>
    <scope>NUCLEOTIDE SEQUENCE [LARGE SCALE GENOMIC DNA]</scope>
    <source>
        <strain evidence="3 4">IOZ07</strain>
    </source>
</reference>
<dbReference type="EMBL" id="JAAVMX010000005">
    <property type="protein sequence ID" value="KAF4509324.1"/>
    <property type="molecule type" value="Genomic_DNA"/>
</dbReference>
<evidence type="ECO:0000313" key="4">
    <source>
        <dbReference type="Proteomes" id="UP000557566"/>
    </source>
</evidence>
<feature type="chain" id="PRO_5034673357" evidence="2">
    <location>
        <begin position="23"/>
        <end position="407"/>
    </location>
</feature>
<protein>
    <submittedName>
        <fullName evidence="3">Uncharacterized protein</fullName>
    </submittedName>
</protein>
<organism evidence="3 4">
    <name type="scientific">Ophiocordyceps sinensis</name>
    <dbReference type="NCBI Taxonomy" id="72228"/>
    <lineage>
        <taxon>Eukaryota</taxon>
        <taxon>Fungi</taxon>
        <taxon>Dikarya</taxon>
        <taxon>Ascomycota</taxon>
        <taxon>Pezizomycotina</taxon>
        <taxon>Sordariomycetes</taxon>
        <taxon>Hypocreomycetidae</taxon>
        <taxon>Hypocreales</taxon>
        <taxon>Ophiocordycipitaceae</taxon>
        <taxon>Ophiocordyceps</taxon>
    </lineage>
</organism>
<sequence length="407" mass="44340">MFSKLAVVVGLVAALHAQSAVAATPEKPGVTGLLDNYPADHAVQLPGFEGIQDDRCTPSGPNIRWNQTYFPCRYTRELDMKCAAFVPVDASDAVKQTAWEEQRQCLCVRNPDYFDVAGEGCVGCKKAYRLESEGNFKQYISLFKELEGNGYCKVEGRLTGDYAKYYADLAPKYPADYSNMPEPLPAKSIAVEDYWTPRDQKKAPAQPAPQGNTSANGTANLPPATIITIGKVNMAPETNSSKFGSNTQQTAVFAVTIVNVRITANDKERKFQVEAPKPKLYAISISTQVSIKADVDFSACDCAKPLVPKGSRAVITQQSVKSLVEYSVKVGYSVSMEQQLSQQKQCSDCKGNERLAAVKTVETKAGNVEAKGDTVVNTKVNKVNKVENIKVNKVEAKADVETKADYC</sequence>
<dbReference type="AlphaFoldDB" id="A0A8H4PRW2"/>
<proteinExistence type="predicted"/>
<keyword evidence="4" id="KW-1185">Reference proteome</keyword>
<keyword evidence="2" id="KW-0732">Signal</keyword>
<comment type="caution">
    <text evidence="3">The sequence shown here is derived from an EMBL/GenBank/DDBJ whole genome shotgun (WGS) entry which is preliminary data.</text>
</comment>
<name>A0A8H4PRW2_9HYPO</name>
<gene>
    <name evidence="3" type="ORF">G6O67_005589</name>
</gene>
<evidence type="ECO:0000313" key="3">
    <source>
        <dbReference type="EMBL" id="KAF4509324.1"/>
    </source>
</evidence>
<dbReference type="Proteomes" id="UP000557566">
    <property type="component" value="Unassembled WGS sequence"/>
</dbReference>
<feature type="region of interest" description="Disordered" evidence="1">
    <location>
        <begin position="199"/>
        <end position="220"/>
    </location>
</feature>
<feature type="compositionally biased region" description="Polar residues" evidence="1">
    <location>
        <begin position="209"/>
        <end position="219"/>
    </location>
</feature>
<evidence type="ECO:0000256" key="2">
    <source>
        <dbReference type="SAM" id="SignalP"/>
    </source>
</evidence>
<dbReference type="OrthoDB" id="4927261at2759"/>